<dbReference type="InterPro" id="IPR036320">
    <property type="entry name" value="Glycosyl_Trfase_fam3_N_dom_sf"/>
</dbReference>
<dbReference type="Pfam" id="PF00591">
    <property type="entry name" value="Glycos_transf_3"/>
    <property type="match status" value="1"/>
</dbReference>
<keyword evidence="13" id="KW-1185">Reference proteome</keyword>
<dbReference type="InterPro" id="IPR035902">
    <property type="entry name" value="Nuc_phospho_transferase"/>
</dbReference>
<feature type="binding site" evidence="9">
    <location>
        <position position="121"/>
    </location>
    <ligand>
        <name>5-phospho-alpha-D-ribose 1-diphosphate</name>
        <dbReference type="ChEBI" id="CHEBI:58017"/>
    </ligand>
</feature>
<keyword evidence="6 9" id="KW-0057">Aromatic amino acid biosynthesis</keyword>
<dbReference type="HAMAP" id="MF_00211">
    <property type="entry name" value="TrpD"/>
    <property type="match status" value="1"/>
</dbReference>
<evidence type="ECO:0000313" key="12">
    <source>
        <dbReference type="EMBL" id="ANC77680.1"/>
    </source>
</evidence>
<dbReference type="SUPFAM" id="SSF47648">
    <property type="entry name" value="Nucleoside phosphorylase/phosphoribosyltransferase N-terminal domain"/>
    <property type="match status" value="1"/>
</dbReference>
<dbReference type="GO" id="GO:0000287">
    <property type="term" value="F:magnesium ion binding"/>
    <property type="evidence" value="ECO:0007669"/>
    <property type="project" value="UniProtKB-UniRule"/>
</dbReference>
<dbReference type="GO" id="GO:0000162">
    <property type="term" value="P:L-tryptophan biosynthetic process"/>
    <property type="evidence" value="ECO:0007669"/>
    <property type="project" value="UniProtKB-UniRule"/>
</dbReference>
<feature type="binding site" evidence="9">
    <location>
        <position position="167"/>
    </location>
    <ligand>
        <name>anthranilate</name>
        <dbReference type="ChEBI" id="CHEBI:16567"/>
        <label>2</label>
    </ligand>
</feature>
<reference evidence="12 13" key="1">
    <citation type="submission" date="2016-04" db="EMBL/GenBank/DDBJ databases">
        <title>Complete genome sequence of Fictibacillus phosphorivorans G25-29, a strain toxic to nematodes.</title>
        <authorList>
            <person name="Zheng Z."/>
        </authorList>
    </citation>
    <scope>NUCLEOTIDE SEQUENCE [LARGE SCALE GENOMIC DNA]</scope>
    <source>
        <strain evidence="12 13">G25-29</strain>
    </source>
</reference>
<keyword evidence="3 9" id="KW-0328">Glycosyltransferase</keyword>
<keyword evidence="5 9" id="KW-0822">Tryptophan biosynthesis</keyword>
<dbReference type="GO" id="GO:0005829">
    <property type="term" value="C:cytosol"/>
    <property type="evidence" value="ECO:0007669"/>
    <property type="project" value="TreeGrafter"/>
</dbReference>
<comment type="catalytic activity">
    <reaction evidence="7 9">
        <text>N-(5-phospho-beta-D-ribosyl)anthranilate + diphosphate = 5-phospho-alpha-D-ribose 1-diphosphate + anthranilate</text>
        <dbReference type="Rhea" id="RHEA:11768"/>
        <dbReference type="ChEBI" id="CHEBI:16567"/>
        <dbReference type="ChEBI" id="CHEBI:18277"/>
        <dbReference type="ChEBI" id="CHEBI:33019"/>
        <dbReference type="ChEBI" id="CHEBI:58017"/>
        <dbReference type="EC" id="2.4.2.18"/>
    </reaction>
</comment>
<feature type="binding site" evidence="9">
    <location>
        <position position="81"/>
    </location>
    <ligand>
        <name>5-phospho-alpha-D-ribose 1-diphosphate</name>
        <dbReference type="ChEBI" id="CHEBI:58017"/>
    </ligand>
</feature>
<feature type="binding site" evidence="9">
    <location>
        <position position="93"/>
    </location>
    <ligand>
        <name>Mg(2+)</name>
        <dbReference type="ChEBI" id="CHEBI:18420"/>
        <label>1</label>
    </ligand>
</feature>
<evidence type="ECO:0000256" key="5">
    <source>
        <dbReference type="ARBA" id="ARBA00022822"/>
    </source>
</evidence>
<evidence type="ECO:0000256" key="3">
    <source>
        <dbReference type="ARBA" id="ARBA00022676"/>
    </source>
</evidence>
<comment type="similarity">
    <text evidence="9">Belongs to the anthranilate phosphoribosyltransferase family.</text>
</comment>
<evidence type="ECO:0000256" key="9">
    <source>
        <dbReference type="HAMAP-Rule" id="MF_00211"/>
    </source>
</evidence>
<dbReference type="Gene3D" id="1.20.970.10">
    <property type="entry name" value="Transferase, Pyrimidine Nucleoside Phosphorylase, Chain C"/>
    <property type="match status" value="1"/>
</dbReference>
<dbReference type="KEGG" id="fpn:ABE65_013085"/>
<dbReference type="STRING" id="1221500.ABE65_013085"/>
<dbReference type="UniPathway" id="UPA00035">
    <property type="reaction ID" value="UER00041"/>
</dbReference>
<feature type="binding site" evidence="9">
    <location>
        <position position="81"/>
    </location>
    <ligand>
        <name>anthranilate</name>
        <dbReference type="ChEBI" id="CHEBI:16567"/>
        <label>1</label>
    </ligand>
</feature>
<feature type="binding site" evidence="9">
    <location>
        <position position="112"/>
    </location>
    <ligand>
        <name>anthranilate</name>
        <dbReference type="ChEBI" id="CHEBI:16567"/>
        <label>1</label>
    </ligand>
</feature>
<dbReference type="Proteomes" id="UP000076623">
    <property type="component" value="Chromosome"/>
</dbReference>
<dbReference type="FunFam" id="3.40.1030.10:FF:000002">
    <property type="entry name" value="Anthranilate phosphoribosyltransferase"/>
    <property type="match status" value="1"/>
</dbReference>
<comment type="pathway">
    <text evidence="1 9">Amino-acid biosynthesis; L-tryptophan biosynthesis; L-tryptophan from chorismate: step 2/5.</text>
</comment>
<keyword evidence="9" id="KW-0479">Metal-binding</keyword>
<feature type="binding site" evidence="9">
    <location>
        <position position="89"/>
    </location>
    <ligand>
        <name>5-phospho-alpha-D-ribose 1-diphosphate</name>
        <dbReference type="ChEBI" id="CHEBI:58017"/>
    </ligand>
</feature>
<feature type="binding site" evidence="9">
    <location>
        <position position="227"/>
    </location>
    <ligand>
        <name>Mg(2+)</name>
        <dbReference type="ChEBI" id="CHEBI:18420"/>
        <label>2</label>
    </ligand>
</feature>
<feature type="binding site" evidence="9">
    <location>
        <position position="227"/>
    </location>
    <ligand>
        <name>Mg(2+)</name>
        <dbReference type="ChEBI" id="CHEBI:18420"/>
        <label>1</label>
    </ligand>
</feature>
<evidence type="ECO:0000256" key="8">
    <source>
        <dbReference type="ARBA" id="ARBA00061188"/>
    </source>
</evidence>
<feature type="binding site" evidence="9">
    <location>
        <begin position="84"/>
        <end position="85"/>
    </location>
    <ligand>
        <name>5-phospho-alpha-D-ribose 1-diphosphate</name>
        <dbReference type="ChEBI" id="CHEBI:58017"/>
    </ligand>
</feature>
<feature type="domain" description="Glycosyl transferase family 3 N-terminal" evidence="11">
    <location>
        <begin position="4"/>
        <end position="63"/>
    </location>
</feature>
<dbReference type="NCBIfam" id="TIGR01245">
    <property type="entry name" value="trpD"/>
    <property type="match status" value="1"/>
</dbReference>
<dbReference type="Pfam" id="PF02885">
    <property type="entry name" value="Glycos_trans_3N"/>
    <property type="match status" value="1"/>
</dbReference>
<dbReference type="EMBL" id="CP015378">
    <property type="protein sequence ID" value="ANC77680.1"/>
    <property type="molecule type" value="Genomic_DNA"/>
</dbReference>
<dbReference type="PANTHER" id="PTHR43285:SF2">
    <property type="entry name" value="ANTHRANILATE PHOSPHORIBOSYLTRANSFERASE"/>
    <property type="match status" value="1"/>
</dbReference>
<comment type="subunit">
    <text evidence="9">Homodimer.</text>
</comment>
<evidence type="ECO:0000259" key="11">
    <source>
        <dbReference type="Pfam" id="PF02885"/>
    </source>
</evidence>
<comment type="caution">
    <text evidence="9">Lacks conserved residue(s) required for the propagation of feature annotation.</text>
</comment>
<evidence type="ECO:0000259" key="10">
    <source>
        <dbReference type="Pfam" id="PF00591"/>
    </source>
</evidence>
<evidence type="ECO:0000256" key="2">
    <source>
        <dbReference type="ARBA" id="ARBA00022605"/>
    </source>
</evidence>
<evidence type="ECO:0000313" key="13">
    <source>
        <dbReference type="Proteomes" id="UP000076623"/>
    </source>
</evidence>
<dbReference type="InterPro" id="IPR005940">
    <property type="entry name" value="Anthranilate_Pribosyl_Tfrase"/>
</dbReference>
<dbReference type="Gene3D" id="3.40.1030.10">
    <property type="entry name" value="Nucleoside phosphorylase/phosphoribosyltransferase catalytic domain"/>
    <property type="match status" value="1"/>
</dbReference>
<evidence type="ECO:0000256" key="6">
    <source>
        <dbReference type="ARBA" id="ARBA00023141"/>
    </source>
</evidence>
<dbReference type="RefSeq" id="WP_066395659.1">
    <property type="nucleotide sequence ID" value="NZ_CP015378.1"/>
</dbReference>
<dbReference type="GO" id="GO:0004048">
    <property type="term" value="F:anthranilate phosphoribosyltransferase activity"/>
    <property type="evidence" value="ECO:0007669"/>
    <property type="project" value="UniProtKB-UniRule"/>
</dbReference>
<gene>
    <name evidence="9" type="primary">trpD</name>
    <name evidence="12" type="ORF">ABE65_013085</name>
</gene>
<evidence type="ECO:0000256" key="7">
    <source>
        <dbReference type="ARBA" id="ARBA00052328"/>
    </source>
</evidence>
<comment type="similarity">
    <text evidence="8">In the C-terminal section; belongs to the anthranilate phosphoribosyltransferase family.</text>
</comment>
<dbReference type="SUPFAM" id="SSF52418">
    <property type="entry name" value="Nucleoside phosphorylase/phosphoribosyltransferase catalytic domain"/>
    <property type="match status" value="1"/>
</dbReference>
<comment type="function">
    <text evidence="9">Catalyzes the transfer of the phosphoribosyl group of 5-phosphorylribose-1-pyrophosphate (PRPP) to anthranilate to yield N-(5'-phosphoribosyl)-anthranilate (PRA).</text>
</comment>
<dbReference type="InterPro" id="IPR000312">
    <property type="entry name" value="Glycosyl_Trfase_fam3"/>
</dbReference>
<organism evidence="12 13">
    <name type="scientific">Fictibacillus phosphorivorans</name>
    <dbReference type="NCBI Taxonomy" id="1221500"/>
    <lineage>
        <taxon>Bacteria</taxon>
        <taxon>Bacillati</taxon>
        <taxon>Bacillota</taxon>
        <taxon>Bacilli</taxon>
        <taxon>Bacillales</taxon>
        <taxon>Fictibacillaceae</taxon>
        <taxon>Fictibacillus</taxon>
    </lineage>
</organism>
<comment type="cofactor">
    <cofactor evidence="9">
        <name>Mg(2+)</name>
        <dbReference type="ChEBI" id="CHEBI:18420"/>
    </cofactor>
    <text evidence="9">Binds 2 magnesium ions per monomer.</text>
</comment>
<name>A0A160IP15_9BACL</name>
<proteinExistence type="inferred from homology"/>
<accession>A0A160IP15</accession>
<evidence type="ECO:0000256" key="1">
    <source>
        <dbReference type="ARBA" id="ARBA00004907"/>
    </source>
</evidence>
<sequence length="342" mass="37040">MISNIIQKIMKHETLTEGEAFYFMEKLANGDVTDAQGSSVLTIMSFRGETIDEIVGFVKAIRKLSRATDSTQHGELMDTCGTGGDGASTFNISTAVSIILASLGIKVAKHGNKAVTSKSGSSDVLEALGIQAASNHFEANYQLNKHDIAFLHAPYFHPALKKVASLRGELPFRTIFNSIGPLLNPMAPAYQLIGASNEEVAHKLAKVIQKLGINRALIVTGKDGLDECSITGETRMFLVENNTIKSFNFTPEEAGLNRGDLQDLTVSNKQESAELIRSILQGKGNESARNIVILNAAAALFASKRVSSIRDGVEIIKQCLQSKSAYYHLEEMTKEEANAHVN</sequence>
<evidence type="ECO:0000256" key="4">
    <source>
        <dbReference type="ARBA" id="ARBA00022679"/>
    </source>
</evidence>
<dbReference type="EC" id="2.4.2.18" evidence="9"/>
<dbReference type="AlphaFoldDB" id="A0A160IP15"/>
<keyword evidence="9" id="KW-0460">Magnesium</keyword>
<protein>
    <recommendedName>
        <fullName evidence="9">Anthranilate phosphoribosyltransferase</fullName>
        <ecNumber evidence="9">2.4.2.18</ecNumber>
    </recommendedName>
</protein>
<keyword evidence="2 9" id="KW-0028">Amino-acid biosynthesis</keyword>
<feature type="binding site" evidence="9">
    <location>
        <begin position="91"/>
        <end position="94"/>
    </location>
    <ligand>
        <name>5-phospho-alpha-D-ribose 1-diphosphate</name>
        <dbReference type="ChEBI" id="CHEBI:58017"/>
    </ligand>
</feature>
<feature type="binding site" evidence="9">
    <location>
        <position position="226"/>
    </location>
    <ligand>
        <name>Mg(2+)</name>
        <dbReference type="ChEBI" id="CHEBI:18420"/>
        <label>2</label>
    </ligand>
</feature>
<feature type="domain" description="Glycosyl transferase family 3" evidence="10">
    <location>
        <begin position="75"/>
        <end position="325"/>
    </location>
</feature>
<dbReference type="InterPro" id="IPR017459">
    <property type="entry name" value="Glycosyl_Trfase_fam3_N_dom"/>
</dbReference>
<feature type="binding site" evidence="9">
    <location>
        <begin position="109"/>
        <end position="117"/>
    </location>
    <ligand>
        <name>5-phospho-alpha-D-ribose 1-diphosphate</name>
        <dbReference type="ChEBI" id="CHEBI:58017"/>
    </ligand>
</feature>
<keyword evidence="4 9" id="KW-0808">Transferase</keyword>
<dbReference type="PANTHER" id="PTHR43285">
    <property type="entry name" value="ANTHRANILATE PHOSPHORIBOSYLTRANSFERASE"/>
    <property type="match status" value="1"/>
</dbReference>